<dbReference type="PANTHER" id="PTHR46567:SF1">
    <property type="entry name" value="MEDIATOR OF RNA POLYMERASE II TRANSCRIPTION SUBUNIT 12"/>
    <property type="match status" value="1"/>
</dbReference>
<comment type="subcellular location">
    <subcellularLocation>
        <location evidence="1">Nucleus</location>
    </subcellularLocation>
</comment>
<evidence type="ECO:0000256" key="6">
    <source>
        <dbReference type="SAM" id="SignalP"/>
    </source>
</evidence>
<keyword evidence="3" id="KW-0805">Transcription regulation</keyword>
<dbReference type="SMART" id="SM01281">
    <property type="entry name" value="Med12"/>
    <property type="match status" value="1"/>
</dbReference>
<evidence type="ECO:0000256" key="1">
    <source>
        <dbReference type="ARBA" id="ARBA00004123"/>
    </source>
</evidence>
<sequence length="922" mass="94852">MGDAARRAWLAALAGSCPLGSLAAQGVPHGLGKGQLWEALAEAGVPLPRALWLVRVVYLQRSSVLRWTEDGAHRIMDAALDCGVTGPAVRALVDLLGPVAEEGEGRMLREAAAALPAARLTVAVSAWVAGACRAGPPAPALVDWAALLVSHGSFCPASHLDALLATGRLEEGGGHRAFLAELPPALLRAEDRDGTLASRYRALWTHLAGAGSGEGKEPLHASSGELDAFMGTAEEQDQLDAEEAELDALQAGLLPWLAVPAWGGEGKSAHVCDWAAALARLASARPWQKRRVAEWLGRTIATGPLPMGTEADHAGERWLLGLLGALRAADGAREAAQLLPRLAAPPLQALALALAAAGSQARRLGGAELRGLHDAARAPLLCLLLALLGALRPELQAEGLGPRMLRMLTAGLWRVPGSSPDRPRLQAEVCAGLLTLARELVAGGGEDAGVQAWLAEARSRQGLGHWVLGCLTDAAAAQEGGGGAGGSPSLEAILGGELRARCEADVPHGVRAAEEILIAGSGLTALRPGMSADAVAALSPVAAAACLGAPGLASALERAVDGGAGVDRAELLLALLGAIGADARGALPEAEPATLQARLLEHLAPANSPLVTLLLDTLGLLGGGGRATTLASSAPPLLPSLLRALRSRPPPSAVGLALLCLQRGEGQGAGLLDALQADLVDARGQTGRGQVLAALLCLSRTGAPRQRAFAEALLSGLERAAGEGRGADVLTGRVGPMLEALLPLLPLVYQDRAPEAARNLRARALRACCTLAPALAAVPGSNARGLGRRTMAVAQALLMGGWAPWLRGDAERKLRDVQPYEGSRALAADLQARNMPKRLRACLLAMLPMPPPSAGLMELPGSENGAPLLVDPWTLIDSGWKAGPRTAALEPWSAAEAPPPAPNPPAWLEGCIRRERGVRELQ</sequence>
<accession>A0A087SFI2</accession>
<evidence type="ECO:0000256" key="5">
    <source>
        <dbReference type="ARBA" id="ARBA00023242"/>
    </source>
</evidence>
<protein>
    <recommendedName>
        <fullName evidence="7">Mediator complex subunit Med12 domain-containing protein</fullName>
    </recommendedName>
</protein>
<reference evidence="8 9" key="1">
    <citation type="journal article" date="2014" name="BMC Genomics">
        <title>Oil accumulation mechanisms of the oleaginous microalga Chlorella protothecoides revealed through its genome, transcriptomes, and proteomes.</title>
        <authorList>
            <person name="Gao C."/>
            <person name="Wang Y."/>
            <person name="Shen Y."/>
            <person name="Yan D."/>
            <person name="He X."/>
            <person name="Dai J."/>
            <person name="Wu Q."/>
        </authorList>
    </citation>
    <scope>NUCLEOTIDE SEQUENCE [LARGE SCALE GENOMIC DNA]</scope>
    <source>
        <strain evidence="8 9">0710</strain>
    </source>
</reference>
<gene>
    <name evidence="8" type="ORF">F751_3204</name>
</gene>
<dbReference type="KEGG" id="apro:F751_3204"/>
<name>A0A087SFI2_AUXPR</name>
<evidence type="ECO:0000256" key="4">
    <source>
        <dbReference type="ARBA" id="ARBA00023163"/>
    </source>
</evidence>
<dbReference type="InterPro" id="IPR019035">
    <property type="entry name" value="Mediator_Med12"/>
</dbReference>
<proteinExistence type="inferred from homology"/>
<dbReference type="AlphaFoldDB" id="A0A087SFI2"/>
<keyword evidence="6" id="KW-0732">Signal</keyword>
<evidence type="ECO:0000256" key="3">
    <source>
        <dbReference type="ARBA" id="ARBA00023015"/>
    </source>
</evidence>
<keyword evidence="4" id="KW-0804">Transcription</keyword>
<dbReference type="RefSeq" id="XP_011397374.1">
    <property type="nucleotide sequence ID" value="XM_011399072.1"/>
</dbReference>
<feature type="signal peptide" evidence="6">
    <location>
        <begin position="1"/>
        <end position="24"/>
    </location>
</feature>
<dbReference type="Proteomes" id="UP000028924">
    <property type="component" value="Unassembled WGS sequence"/>
</dbReference>
<evidence type="ECO:0000313" key="9">
    <source>
        <dbReference type="Proteomes" id="UP000028924"/>
    </source>
</evidence>
<comment type="similarity">
    <text evidence="2">Belongs to the Mediator complex subunit 12 family.</text>
</comment>
<dbReference type="PANTHER" id="PTHR46567">
    <property type="entry name" value="MEDIATOR OF RNA POLYMERASE II TRANSCRIPTION SUBUNIT 12"/>
    <property type="match status" value="1"/>
</dbReference>
<dbReference type="GO" id="GO:0016592">
    <property type="term" value="C:mediator complex"/>
    <property type="evidence" value="ECO:0007669"/>
    <property type="project" value="InterPro"/>
</dbReference>
<dbReference type="EMBL" id="KL662107">
    <property type="protein sequence ID" value="KFM24486.1"/>
    <property type="molecule type" value="Genomic_DNA"/>
</dbReference>
<feature type="chain" id="PRO_5001828844" description="Mediator complex subunit Med12 domain-containing protein" evidence="6">
    <location>
        <begin position="25"/>
        <end position="922"/>
    </location>
</feature>
<organism evidence="8 9">
    <name type="scientific">Auxenochlorella protothecoides</name>
    <name type="common">Green microalga</name>
    <name type="synonym">Chlorella protothecoides</name>
    <dbReference type="NCBI Taxonomy" id="3075"/>
    <lineage>
        <taxon>Eukaryota</taxon>
        <taxon>Viridiplantae</taxon>
        <taxon>Chlorophyta</taxon>
        <taxon>core chlorophytes</taxon>
        <taxon>Trebouxiophyceae</taxon>
        <taxon>Chlorellales</taxon>
        <taxon>Chlorellaceae</taxon>
        <taxon>Auxenochlorella</taxon>
    </lineage>
</organism>
<dbReference type="STRING" id="3075.A0A087SFI2"/>
<dbReference type="GO" id="GO:0006357">
    <property type="term" value="P:regulation of transcription by RNA polymerase II"/>
    <property type="evidence" value="ECO:0007669"/>
    <property type="project" value="InterPro"/>
</dbReference>
<dbReference type="Pfam" id="PF09497">
    <property type="entry name" value="Med12"/>
    <property type="match status" value="1"/>
</dbReference>
<keyword evidence="5" id="KW-0539">Nucleus</keyword>
<dbReference type="GO" id="GO:0003712">
    <property type="term" value="F:transcription coregulator activity"/>
    <property type="evidence" value="ECO:0007669"/>
    <property type="project" value="InterPro"/>
</dbReference>
<keyword evidence="9" id="KW-1185">Reference proteome</keyword>
<evidence type="ECO:0000313" key="8">
    <source>
        <dbReference type="EMBL" id="KFM24486.1"/>
    </source>
</evidence>
<feature type="domain" description="Mediator complex subunit Med12" evidence="7">
    <location>
        <begin position="1"/>
        <end position="55"/>
    </location>
</feature>
<evidence type="ECO:0000259" key="7">
    <source>
        <dbReference type="SMART" id="SM01281"/>
    </source>
</evidence>
<dbReference type="GeneID" id="23614595"/>
<evidence type="ECO:0000256" key="2">
    <source>
        <dbReference type="ARBA" id="ARBA00010289"/>
    </source>
</evidence>